<evidence type="ECO:0000313" key="3">
    <source>
        <dbReference type="Proteomes" id="UP000078397"/>
    </source>
</evidence>
<evidence type="ECO:0000256" key="1">
    <source>
        <dbReference type="SAM" id="MobiDB-lite"/>
    </source>
</evidence>
<dbReference type="RefSeq" id="XP_018149071.1">
    <property type="nucleotide sequence ID" value="XM_018292985.1"/>
</dbReference>
<dbReference type="Proteomes" id="UP000078397">
    <property type="component" value="Unassembled WGS sequence"/>
</dbReference>
<proteinExistence type="predicted"/>
<dbReference type="AlphaFoldDB" id="A0A179G656"/>
<accession>A0A179G656</accession>
<dbReference type="EMBL" id="LSBJ02000001">
    <property type="protein sequence ID" value="OAQ72988.1"/>
    <property type="molecule type" value="Genomic_DNA"/>
</dbReference>
<feature type="region of interest" description="Disordered" evidence="1">
    <location>
        <begin position="38"/>
        <end position="100"/>
    </location>
</feature>
<feature type="compositionally biased region" description="Low complexity" evidence="1">
    <location>
        <begin position="78"/>
        <end position="93"/>
    </location>
</feature>
<organism evidence="2 3">
    <name type="scientific">Pochonia chlamydosporia 170</name>
    <dbReference type="NCBI Taxonomy" id="1380566"/>
    <lineage>
        <taxon>Eukaryota</taxon>
        <taxon>Fungi</taxon>
        <taxon>Dikarya</taxon>
        <taxon>Ascomycota</taxon>
        <taxon>Pezizomycotina</taxon>
        <taxon>Sordariomycetes</taxon>
        <taxon>Hypocreomycetidae</taxon>
        <taxon>Hypocreales</taxon>
        <taxon>Clavicipitaceae</taxon>
        <taxon>Pochonia</taxon>
    </lineage>
</organism>
<reference evidence="2 3" key="1">
    <citation type="journal article" date="2016" name="PLoS Pathog.">
        <title>Biosynthesis of antibiotic leucinostatins in bio-control fungus Purpureocillium lilacinum and their inhibition on phytophthora revealed by genome mining.</title>
        <authorList>
            <person name="Wang G."/>
            <person name="Liu Z."/>
            <person name="Lin R."/>
            <person name="Li E."/>
            <person name="Mao Z."/>
            <person name="Ling J."/>
            <person name="Yang Y."/>
            <person name="Yin W.B."/>
            <person name="Xie B."/>
        </authorList>
    </citation>
    <scope>NUCLEOTIDE SEQUENCE [LARGE SCALE GENOMIC DNA]</scope>
    <source>
        <strain evidence="2">170</strain>
    </source>
</reference>
<dbReference type="KEGG" id="pchm:VFPPC_15232"/>
<sequence>MSHHPITPRHAASRIEKIYAALVTVSLRRQPAPPCFLPLQGAKNHQPSRMNVSDLTKQRTRMPKIDPCHARSRPCVKPSPTGGSLPGCLSPGSQFSLQTS</sequence>
<dbReference type="GeneID" id="28856979"/>
<comment type="caution">
    <text evidence="2">The sequence shown here is derived from an EMBL/GenBank/DDBJ whole genome shotgun (WGS) entry which is preliminary data.</text>
</comment>
<feature type="compositionally biased region" description="Polar residues" evidence="1">
    <location>
        <begin position="43"/>
        <end position="55"/>
    </location>
</feature>
<gene>
    <name evidence="2" type="ORF">VFPPC_15232</name>
</gene>
<name>A0A179G656_METCM</name>
<evidence type="ECO:0000313" key="2">
    <source>
        <dbReference type="EMBL" id="OAQ72988.1"/>
    </source>
</evidence>
<protein>
    <submittedName>
        <fullName evidence="2">Uncharacterized protein</fullName>
    </submittedName>
</protein>
<keyword evidence="3" id="KW-1185">Reference proteome</keyword>